<protein>
    <submittedName>
        <fullName evidence="2">Uncharacterized protein</fullName>
    </submittedName>
</protein>
<dbReference type="Gramene" id="KCW46897">
    <property type="protein sequence ID" value="KCW46897"/>
    <property type="gene ID" value="EUGRSUZ_K00720"/>
</dbReference>
<reference evidence="2" key="1">
    <citation type="submission" date="2013-07" db="EMBL/GenBank/DDBJ databases">
        <title>The genome of Eucalyptus grandis.</title>
        <authorList>
            <person name="Schmutz J."/>
            <person name="Hayes R."/>
            <person name="Myburg A."/>
            <person name="Tuskan G."/>
            <person name="Grattapaglia D."/>
            <person name="Rokhsar D.S."/>
        </authorList>
    </citation>
    <scope>NUCLEOTIDE SEQUENCE</scope>
    <source>
        <tissue evidence="2">Leaf extractions</tissue>
    </source>
</reference>
<gene>
    <name evidence="2" type="ORF">EUGRSUZ_K00720</name>
</gene>
<organism evidence="2">
    <name type="scientific">Eucalyptus grandis</name>
    <name type="common">Flooded gum</name>
    <dbReference type="NCBI Taxonomy" id="71139"/>
    <lineage>
        <taxon>Eukaryota</taxon>
        <taxon>Viridiplantae</taxon>
        <taxon>Streptophyta</taxon>
        <taxon>Embryophyta</taxon>
        <taxon>Tracheophyta</taxon>
        <taxon>Spermatophyta</taxon>
        <taxon>Magnoliopsida</taxon>
        <taxon>eudicotyledons</taxon>
        <taxon>Gunneridae</taxon>
        <taxon>Pentapetalae</taxon>
        <taxon>rosids</taxon>
        <taxon>malvids</taxon>
        <taxon>Myrtales</taxon>
        <taxon>Myrtaceae</taxon>
        <taxon>Myrtoideae</taxon>
        <taxon>Eucalypteae</taxon>
        <taxon>Eucalyptus</taxon>
    </lineage>
</organism>
<sequence length="113" mass="12548">MLTCLQSATIRKKISSRKKNDNPSVPSYSNTTSPRSIPSTRCSSSQRRYLYWRRNSGDPSARSSDENPNGWSSEKATEYAPSTVSGIGTCFIDSRNSRPIKRVDRVGFGSGHK</sequence>
<accession>A0A058ZYL1</accession>
<evidence type="ECO:0000313" key="2">
    <source>
        <dbReference type="EMBL" id="KCW46897.1"/>
    </source>
</evidence>
<proteinExistence type="predicted"/>
<dbReference type="AlphaFoldDB" id="A0A058ZYL1"/>
<evidence type="ECO:0000256" key="1">
    <source>
        <dbReference type="SAM" id="MobiDB-lite"/>
    </source>
</evidence>
<feature type="compositionally biased region" description="Polar residues" evidence="1">
    <location>
        <begin position="57"/>
        <end position="78"/>
    </location>
</feature>
<feature type="region of interest" description="Disordered" evidence="1">
    <location>
        <begin position="12"/>
        <end position="78"/>
    </location>
</feature>
<feature type="compositionally biased region" description="Polar residues" evidence="1">
    <location>
        <begin position="22"/>
        <end position="47"/>
    </location>
</feature>
<dbReference type="InParanoid" id="A0A058ZYL1"/>
<dbReference type="EMBL" id="KK198763">
    <property type="protein sequence ID" value="KCW46897.1"/>
    <property type="molecule type" value="Genomic_DNA"/>
</dbReference>
<name>A0A058ZYL1_EUCGR</name>